<accession>A0A016RVK6</accession>
<proteinExistence type="predicted"/>
<dbReference type="AlphaFoldDB" id="A0A016RVK6"/>
<protein>
    <submittedName>
        <fullName evidence="1">Uncharacterized protein</fullName>
    </submittedName>
</protein>
<dbReference type="Pfam" id="PF12739">
    <property type="entry name" value="TRAPPC-Trs85"/>
    <property type="match status" value="1"/>
</dbReference>
<dbReference type="EMBL" id="JARK01001698">
    <property type="protein sequence ID" value="EYB82346.1"/>
    <property type="molecule type" value="Genomic_DNA"/>
</dbReference>
<dbReference type="OrthoDB" id="203724at2759"/>
<dbReference type="Proteomes" id="UP000024635">
    <property type="component" value="Unassembled WGS sequence"/>
</dbReference>
<gene>
    <name evidence="1" type="primary">Acey_s0362.g3518</name>
    <name evidence="1" type="ORF">Y032_0362g3518</name>
</gene>
<keyword evidence="2" id="KW-1185">Reference proteome</keyword>
<organism evidence="1 2">
    <name type="scientific">Ancylostoma ceylanicum</name>
    <dbReference type="NCBI Taxonomy" id="53326"/>
    <lineage>
        <taxon>Eukaryota</taxon>
        <taxon>Metazoa</taxon>
        <taxon>Ecdysozoa</taxon>
        <taxon>Nematoda</taxon>
        <taxon>Chromadorea</taxon>
        <taxon>Rhabditida</taxon>
        <taxon>Rhabditina</taxon>
        <taxon>Rhabditomorpha</taxon>
        <taxon>Strongyloidea</taxon>
        <taxon>Ancylostomatidae</taxon>
        <taxon>Ancylostomatinae</taxon>
        <taxon>Ancylostoma</taxon>
    </lineage>
</organism>
<comment type="caution">
    <text evidence="1">The sequence shown here is derived from an EMBL/GenBank/DDBJ whole genome shotgun (WGS) entry which is preliminary data.</text>
</comment>
<evidence type="ECO:0000313" key="1">
    <source>
        <dbReference type="EMBL" id="EYB82346.1"/>
    </source>
</evidence>
<reference evidence="2" key="1">
    <citation type="journal article" date="2015" name="Nat. Genet.">
        <title>The genome and transcriptome of the zoonotic hookworm Ancylostoma ceylanicum identify infection-specific gene families.</title>
        <authorList>
            <person name="Schwarz E.M."/>
            <person name="Hu Y."/>
            <person name="Antoshechkin I."/>
            <person name="Miller M.M."/>
            <person name="Sternberg P.W."/>
            <person name="Aroian R.V."/>
        </authorList>
    </citation>
    <scope>NUCLEOTIDE SEQUENCE</scope>
    <source>
        <strain evidence="2">HY135</strain>
    </source>
</reference>
<evidence type="ECO:0000313" key="2">
    <source>
        <dbReference type="Proteomes" id="UP000024635"/>
    </source>
</evidence>
<name>A0A016RVK6_9BILA</name>
<dbReference type="InterPro" id="IPR024420">
    <property type="entry name" value="TRAPP_III_complex_Trs85"/>
</dbReference>
<dbReference type="STRING" id="53326.A0A016RVK6"/>
<sequence>MENPLVAIIASTAAESRIRDRGFNSISHLLQPFSTHSVTVKDPATSQQVPTRITLDFRDLNKEGHLLTLSVLPHVLHELLRSKSELADALNSFSNGLRRWAEPVEQETFRTYLACVFIVAGCEESPMSELSKLVQLQHTQQVKEPYINLAGAIPHVCCSWSLCLQKAPLLIASIHDRFKVVH</sequence>